<dbReference type="CTD" id="24593518"/>
<gene>
    <name evidence="3" type="ORF">MS3_00001789</name>
    <name evidence="4" type="ORF">MS3_06107</name>
</gene>
<keyword evidence="2" id="KW-0812">Transmembrane</keyword>
<proteinExistence type="predicted"/>
<dbReference type="RefSeq" id="XP_012797516.1">
    <property type="nucleotide sequence ID" value="XM_012942062.1"/>
</dbReference>
<reference evidence="3" key="3">
    <citation type="submission" date="2021-06" db="EMBL/GenBank/DDBJ databases">
        <title>Chromosome-level genome assembly for S. haematobium.</title>
        <authorList>
            <person name="Stroehlein A.J."/>
        </authorList>
    </citation>
    <scope>NUCLEOTIDE SEQUENCE</scope>
</reference>
<keyword evidence="5" id="KW-1185">Reference proteome</keyword>
<reference evidence="3" key="4">
    <citation type="journal article" date="2022" name="PLoS Pathog.">
        <title>Chromosome-level genome of Schistosoma haematobium underpins genome-wide explorations of molecular variation.</title>
        <authorList>
            <person name="Stroehlein A.J."/>
            <person name="Korhonen P.K."/>
            <person name="Lee V.V."/>
            <person name="Ralph S.A."/>
            <person name="Mentink-Kane M."/>
            <person name="You H."/>
            <person name="McManus D.P."/>
            <person name="Tchuente L.T."/>
            <person name="Stothard J.R."/>
            <person name="Kaur P."/>
            <person name="Dudchenko O."/>
            <person name="Aiden E.L."/>
            <person name="Yang B."/>
            <person name="Yang H."/>
            <person name="Emery A.M."/>
            <person name="Webster B.L."/>
            <person name="Brindley P.J."/>
            <person name="Rollinson D."/>
            <person name="Chang B.C.H."/>
            <person name="Gasser R.B."/>
            <person name="Young N.D."/>
        </authorList>
    </citation>
    <scope>NUCLEOTIDE SEQUENCE</scope>
</reference>
<protein>
    <submittedName>
        <fullName evidence="4">Uncharacterized protein</fullName>
    </submittedName>
</protein>
<sequence>MNSTRLKNDMKNDGLIIRNLINFDAKNKSCPLKQNVPVRRIGGLFLSDHGVKVEIPPYASNGRRERVLCATFPSTARGVIGPWLGPDMRMASEIHMLYSPVRFRMPVAVFIPFTFAATREMYHPAGSINIPFESVKRPDSKSLLHNGIQSNKTSARLRGKPPYSMHFGNHLSTAPSLINARSVSLLQCRLGDDCWHVVKEFTIVQPTIPYVDWPLEACELTSQTSRWSVNNTASENFSSLSIKLGQLLLKKNNFDNIRVKQNDNRLENENLPYDFVNKIENYCGGVFIHTEELNHCYMLVNSTKAEQFYINPNGGLFFSPLLDPFLSILISFFFPIYIVLYVTSKKIEIRNTWLNSACQFDSQLNEIEGCSDIFEFQLQDIVLKRPATIHLPLPQWYINKFNKSLNSLTQTNIIVNGIEMDRLPDVPVYYVKNTNVTLSTDDRRLVILFQPSGYIKQIVWQSAKVNEIDEREIFKMKSSENIDCIESKNFSKCKIDNIFVQLGWSYLLVGIRGGLWQTMKQSVYYTKRTISFDTTVLGRFVMVGARNSDRKTNDKLEHLMTQIESLAYAPPGAILICLHITANNWQIMANVYPEERLNEVIEKLISTGFIPLVQFSTGVVRKAIGLNNAILQTIECNRNVNNEKVNKIKYYRVTGYDINHILMLNGLCLELRFHGDIQIKSTSQFDPYTKCIHNKEKELLINHSTSSELITLENNETIKLSDIDFDLDIKLNKQIGQLTNEIKPEKLSHTELLSKHARIQLHELLSDTSCIFEIEPIESLEDKYSERNAIKLQYLSELLNKPTPQDPAYQNDNVNEFMEDSILGDEETMKTLENSKSLDVTITENKSIKDQPSSPTIINQDLFNRFETMIENKEISRSNEFVMKIYELYHVGTVEVWLVPPYDMPQLEVKGDNEPQEKQPEMQNHIGVPAYKPDLRSVSNYENVRPHTNKEFTPPTSPIARAKSSSSQIRRHKAFPDDSVGSYQNQKLHNIVRLNTVRGIEIAKEKSPSGVTMEDFPSDLKSPLATYDIMIDPDIVSNYLRVMSFKPKTINNTEMINDRLEKSARINSTIMPKEINRSQRGLNSSVGRKLLNSPPKNRGIIGARSLNTSALNLGTLTLDDFLAAFPETTFGGIAPNNDDDENVTQTK</sequence>
<organism evidence="4">
    <name type="scientific">Schistosoma haematobium</name>
    <name type="common">Blood fluke</name>
    <dbReference type="NCBI Taxonomy" id="6185"/>
    <lineage>
        <taxon>Eukaryota</taxon>
        <taxon>Metazoa</taxon>
        <taxon>Spiralia</taxon>
        <taxon>Lophotrochozoa</taxon>
        <taxon>Platyhelminthes</taxon>
        <taxon>Trematoda</taxon>
        <taxon>Digenea</taxon>
        <taxon>Strigeidida</taxon>
        <taxon>Schistosomatoidea</taxon>
        <taxon>Schistosomatidae</taxon>
        <taxon>Schistosoma</taxon>
    </lineage>
</organism>
<evidence type="ECO:0000313" key="4">
    <source>
        <dbReference type="EMBL" id="KGB37754.1"/>
    </source>
</evidence>
<dbReference type="Proteomes" id="UP000471633">
    <property type="component" value="Unassembled WGS sequence"/>
</dbReference>
<dbReference type="AlphaFoldDB" id="A0A094ZX99"/>
<dbReference type="EMBL" id="AMPZ03000001">
    <property type="protein sequence ID" value="KAH9595921.1"/>
    <property type="molecule type" value="Genomic_DNA"/>
</dbReference>
<accession>A0A094ZX99</accession>
<dbReference type="EMBL" id="KL250922">
    <property type="protein sequence ID" value="KGB37754.1"/>
    <property type="molecule type" value="Genomic_DNA"/>
</dbReference>
<reference evidence="3" key="2">
    <citation type="journal article" date="2019" name="Gigascience">
        <title>High-quality Schistosoma haematobium genome achieved by single-molecule and long-range sequencing.</title>
        <authorList>
            <person name="Stroehlein A.J."/>
            <person name="Korhonen P.K."/>
            <person name="Chong T.M."/>
            <person name="Lim Y.L."/>
            <person name="Chan K.G."/>
            <person name="Webster B."/>
            <person name="Rollinson D."/>
            <person name="Brindley P.J."/>
            <person name="Gasser R.B."/>
            <person name="Young N.D."/>
        </authorList>
    </citation>
    <scope>NUCLEOTIDE SEQUENCE</scope>
</reference>
<feature type="region of interest" description="Disordered" evidence="1">
    <location>
        <begin position="946"/>
        <end position="970"/>
    </location>
</feature>
<evidence type="ECO:0000256" key="2">
    <source>
        <dbReference type="SAM" id="Phobius"/>
    </source>
</evidence>
<name>A0A094ZX99_SCHHA</name>
<dbReference type="KEGG" id="shx:MS3_00001789"/>
<reference evidence="4" key="1">
    <citation type="journal article" date="2012" name="Nat. Genet.">
        <title>Whole-genome sequence of Schistosoma haematobium.</title>
        <authorList>
            <person name="Young N.D."/>
            <person name="Jex A.R."/>
            <person name="Li B."/>
            <person name="Liu S."/>
            <person name="Yang L."/>
            <person name="Xiong Z."/>
            <person name="Li Y."/>
            <person name="Cantacessi C."/>
            <person name="Hall R.S."/>
            <person name="Xu X."/>
            <person name="Chen F."/>
            <person name="Wu X."/>
            <person name="Zerlotini A."/>
            <person name="Oliveira G."/>
            <person name="Hofmann A."/>
            <person name="Zhang G."/>
            <person name="Fang X."/>
            <person name="Kang Y."/>
            <person name="Campbell B.E."/>
            <person name="Loukas A."/>
            <person name="Ranganathan S."/>
            <person name="Rollinson D."/>
            <person name="Rinaldi G."/>
            <person name="Brindley P.J."/>
            <person name="Yang H."/>
            <person name="Wang J."/>
            <person name="Wang J."/>
            <person name="Gasser R.B."/>
        </authorList>
    </citation>
    <scope>NUCLEOTIDE SEQUENCE [LARGE SCALE GENOMIC DNA]</scope>
</reference>
<dbReference type="GeneID" id="24593518"/>
<evidence type="ECO:0000256" key="1">
    <source>
        <dbReference type="SAM" id="MobiDB-lite"/>
    </source>
</evidence>
<keyword evidence="2" id="KW-0472">Membrane</keyword>
<evidence type="ECO:0000313" key="5">
    <source>
        <dbReference type="Proteomes" id="UP000471633"/>
    </source>
</evidence>
<feature type="transmembrane region" description="Helical" evidence="2">
    <location>
        <begin position="325"/>
        <end position="343"/>
    </location>
</feature>
<evidence type="ECO:0000313" key="3">
    <source>
        <dbReference type="EMBL" id="KAH9595921.1"/>
    </source>
</evidence>
<keyword evidence="2" id="KW-1133">Transmembrane helix</keyword>
<feature type="region of interest" description="Disordered" evidence="1">
    <location>
        <begin position="1077"/>
        <end position="1099"/>
    </location>
</feature>